<evidence type="ECO:0000256" key="1">
    <source>
        <dbReference type="ARBA" id="ARBA00022527"/>
    </source>
</evidence>
<dbReference type="eggNOG" id="KOG0671">
    <property type="taxonomic scope" value="Eukaryota"/>
</dbReference>
<reference evidence="8 9" key="1">
    <citation type="journal article" date="2006" name="Nature">
        <title>Global trends of whole-genome duplications revealed by the ciliate Paramecium tetraurelia.</title>
        <authorList>
            <consortium name="Genoscope"/>
            <person name="Aury J.-M."/>
            <person name="Jaillon O."/>
            <person name="Duret L."/>
            <person name="Noel B."/>
            <person name="Jubin C."/>
            <person name="Porcel B.M."/>
            <person name="Segurens B."/>
            <person name="Daubin V."/>
            <person name="Anthouard V."/>
            <person name="Aiach N."/>
            <person name="Arnaiz O."/>
            <person name="Billaut A."/>
            <person name="Beisson J."/>
            <person name="Blanc I."/>
            <person name="Bouhouche K."/>
            <person name="Camara F."/>
            <person name="Duharcourt S."/>
            <person name="Guigo R."/>
            <person name="Gogendeau D."/>
            <person name="Katinka M."/>
            <person name="Keller A.-M."/>
            <person name="Kissmehl R."/>
            <person name="Klotz C."/>
            <person name="Koll F."/>
            <person name="Le Moue A."/>
            <person name="Lepere C."/>
            <person name="Malinsky S."/>
            <person name="Nowacki M."/>
            <person name="Nowak J.K."/>
            <person name="Plattner H."/>
            <person name="Poulain J."/>
            <person name="Ruiz F."/>
            <person name="Serrano V."/>
            <person name="Zagulski M."/>
            <person name="Dessen P."/>
            <person name="Betermier M."/>
            <person name="Weissenbach J."/>
            <person name="Scarpelli C."/>
            <person name="Schachter V."/>
            <person name="Sperling L."/>
            <person name="Meyer E."/>
            <person name="Cohen J."/>
            <person name="Wincker P."/>
        </authorList>
    </citation>
    <scope>NUCLEOTIDE SEQUENCE [LARGE SCALE GENOMIC DNA]</scope>
    <source>
        <strain evidence="8 9">Stock d4-2</strain>
    </source>
</reference>
<evidence type="ECO:0000256" key="4">
    <source>
        <dbReference type="ARBA" id="ARBA00022777"/>
    </source>
</evidence>
<dbReference type="Proteomes" id="UP000000600">
    <property type="component" value="Unassembled WGS sequence"/>
</dbReference>
<dbReference type="GO" id="GO:0005524">
    <property type="term" value="F:ATP binding"/>
    <property type="evidence" value="ECO:0007669"/>
    <property type="project" value="UniProtKB-KW"/>
</dbReference>
<dbReference type="Pfam" id="PF00069">
    <property type="entry name" value="Pkinase"/>
    <property type="match status" value="1"/>
</dbReference>
<dbReference type="SUPFAM" id="SSF56112">
    <property type="entry name" value="Protein kinase-like (PK-like)"/>
    <property type="match status" value="1"/>
</dbReference>
<feature type="region of interest" description="Disordered" evidence="6">
    <location>
        <begin position="1"/>
        <end position="33"/>
    </location>
</feature>
<dbReference type="InterPro" id="IPR051175">
    <property type="entry name" value="CLK_kinases"/>
</dbReference>
<dbReference type="InterPro" id="IPR008271">
    <property type="entry name" value="Ser/Thr_kinase_AS"/>
</dbReference>
<keyword evidence="3" id="KW-0547">Nucleotide-binding</keyword>
<dbReference type="AlphaFoldDB" id="A0BKT0"/>
<dbReference type="OrthoDB" id="283111at2759"/>
<dbReference type="STRING" id="5888.A0BKT0"/>
<sequence>MNSTTESSSSSSSSSSSESSSDKSSSSSSSCSSGCQFLYEIGEKLDKYVITKYLSSGTFGMVLEVIDELGIPYAVKILSQTDHTEVEVLKQIQQFDPFGEAGIVRFYDYFAWQDYHCILLERLGLNLHEYLQQNSLNITELQSIFQQITTSLLFMHSLGITHTDLKPENIVFSHQQKHLVKLIDMGGATQANEHHSTVINTRQYRAPEVILRCDAWDTSSDIWSLACLIVELYTGSVFIKVGNNDLMHLAIIQSIFGPIPRWMKERSKIKTKLNSLPYPKPQLQLGQLIKDHDLLDLLTKMFCIDHNQRIDCHQILLHNFFQKKFI</sequence>
<dbReference type="GO" id="GO:0043484">
    <property type="term" value="P:regulation of RNA splicing"/>
    <property type="evidence" value="ECO:0000318"/>
    <property type="project" value="GO_Central"/>
</dbReference>
<dbReference type="KEGG" id="ptm:GSPATT00029778001"/>
<dbReference type="HOGENOM" id="CLU_000288_5_16_1"/>
<dbReference type="GO" id="GO:0004674">
    <property type="term" value="F:protein serine/threonine kinase activity"/>
    <property type="evidence" value="ECO:0000318"/>
    <property type="project" value="GO_Central"/>
</dbReference>
<dbReference type="InParanoid" id="A0BKT0"/>
<evidence type="ECO:0000256" key="5">
    <source>
        <dbReference type="ARBA" id="ARBA00022840"/>
    </source>
</evidence>
<dbReference type="PANTHER" id="PTHR45646:SF11">
    <property type="entry name" value="SERINE_THREONINE-PROTEIN KINASE DOA"/>
    <property type="match status" value="1"/>
</dbReference>
<keyword evidence="9" id="KW-1185">Reference proteome</keyword>
<evidence type="ECO:0000256" key="3">
    <source>
        <dbReference type="ARBA" id="ARBA00022741"/>
    </source>
</evidence>
<protein>
    <recommendedName>
        <fullName evidence="7">Protein kinase domain-containing protein</fullName>
    </recommendedName>
</protein>
<evidence type="ECO:0000256" key="2">
    <source>
        <dbReference type="ARBA" id="ARBA00022679"/>
    </source>
</evidence>
<dbReference type="PROSITE" id="PS00108">
    <property type="entry name" value="PROTEIN_KINASE_ST"/>
    <property type="match status" value="1"/>
</dbReference>
<dbReference type="PROSITE" id="PS50011">
    <property type="entry name" value="PROTEIN_KINASE_DOM"/>
    <property type="match status" value="1"/>
</dbReference>
<dbReference type="InterPro" id="IPR000719">
    <property type="entry name" value="Prot_kinase_dom"/>
</dbReference>
<dbReference type="SMART" id="SM00220">
    <property type="entry name" value="S_TKc"/>
    <property type="match status" value="1"/>
</dbReference>
<dbReference type="OMA" id="DESTWCA"/>
<evidence type="ECO:0000256" key="6">
    <source>
        <dbReference type="SAM" id="MobiDB-lite"/>
    </source>
</evidence>
<keyword evidence="4" id="KW-0418">Kinase</keyword>
<feature type="compositionally biased region" description="Low complexity" evidence="6">
    <location>
        <begin position="7"/>
        <end position="33"/>
    </location>
</feature>
<dbReference type="GeneID" id="5012329"/>
<evidence type="ECO:0000313" key="8">
    <source>
        <dbReference type="EMBL" id="CAK59147.1"/>
    </source>
</evidence>
<dbReference type="PANTHER" id="PTHR45646">
    <property type="entry name" value="SERINE/THREONINE-PROTEIN KINASE DOA-RELATED"/>
    <property type="match status" value="1"/>
</dbReference>
<accession>A0BKT0</accession>
<dbReference type="Gene3D" id="1.10.510.10">
    <property type="entry name" value="Transferase(Phosphotransferase) domain 1"/>
    <property type="match status" value="1"/>
</dbReference>
<dbReference type="GO" id="GO:0005634">
    <property type="term" value="C:nucleus"/>
    <property type="evidence" value="ECO:0000318"/>
    <property type="project" value="GO_Central"/>
</dbReference>
<dbReference type="EMBL" id="CT868000">
    <property type="protein sequence ID" value="CAK59147.1"/>
    <property type="molecule type" value="Genomic_DNA"/>
</dbReference>
<evidence type="ECO:0000313" key="9">
    <source>
        <dbReference type="Proteomes" id="UP000000600"/>
    </source>
</evidence>
<proteinExistence type="predicted"/>
<dbReference type="RefSeq" id="XP_001426545.1">
    <property type="nucleotide sequence ID" value="XM_001426508.1"/>
</dbReference>
<keyword evidence="5" id="KW-0067">ATP-binding</keyword>
<evidence type="ECO:0000259" key="7">
    <source>
        <dbReference type="PROSITE" id="PS50011"/>
    </source>
</evidence>
<name>A0BKT0_PARTE</name>
<dbReference type="Gene3D" id="3.30.200.20">
    <property type="entry name" value="Phosphorylase Kinase, domain 1"/>
    <property type="match status" value="1"/>
</dbReference>
<organism evidence="8 9">
    <name type="scientific">Paramecium tetraurelia</name>
    <dbReference type="NCBI Taxonomy" id="5888"/>
    <lineage>
        <taxon>Eukaryota</taxon>
        <taxon>Sar</taxon>
        <taxon>Alveolata</taxon>
        <taxon>Ciliophora</taxon>
        <taxon>Intramacronucleata</taxon>
        <taxon>Oligohymenophorea</taxon>
        <taxon>Peniculida</taxon>
        <taxon>Parameciidae</taxon>
        <taxon>Paramecium</taxon>
    </lineage>
</organism>
<keyword evidence="2" id="KW-0808">Transferase</keyword>
<feature type="domain" description="Protein kinase" evidence="7">
    <location>
        <begin position="48"/>
        <end position="321"/>
    </location>
</feature>
<gene>
    <name evidence="8" type="ORF">GSPATT00029778001</name>
</gene>
<keyword evidence="1" id="KW-0723">Serine/threonine-protein kinase</keyword>
<dbReference type="InterPro" id="IPR011009">
    <property type="entry name" value="Kinase-like_dom_sf"/>
</dbReference>